<dbReference type="Gramene" id="FCD_00006887-RA">
    <property type="protein sequence ID" value="FCD_00006887-RA:cds"/>
    <property type="gene ID" value="FCD_00006887"/>
</dbReference>
<evidence type="ECO:0008006" key="4">
    <source>
        <dbReference type="Google" id="ProtNLM"/>
    </source>
</evidence>
<dbReference type="EMBL" id="BTGU01000003">
    <property type="protein sequence ID" value="GMN32253.1"/>
    <property type="molecule type" value="Genomic_DNA"/>
</dbReference>
<reference evidence="2" key="1">
    <citation type="submission" date="2023-07" db="EMBL/GenBank/DDBJ databases">
        <title>draft genome sequence of fig (Ficus carica).</title>
        <authorList>
            <person name="Takahashi T."/>
            <person name="Nishimura K."/>
        </authorList>
    </citation>
    <scope>NUCLEOTIDE SEQUENCE</scope>
</reference>
<gene>
    <name evidence="2" type="ORF">TIFTF001_003583</name>
</gene>
<accession>A0AA87Z9S0</accession>
<organism evidence="2 3">
    <name type="scientific">Ficus carica</name>
    <name type="common">Common fig</name>
    <dbReference type="NCBI Taxonomy" id="3494"/>
    <lineage>
        <taxon>Eukaryota</taxon>
        <taxon>Viridiplantae</taxon>
        <taxon>Streptophyta</taxon>
        <taxon>Embryophyta</taxon>
        <taxon>Tracheophyta</taxon>
        <taxon>Spermatophyta</taxon>
        <taxon>Magnoliopsida</taxon>
        <taxon>eudicotyledons</taxon>
        <taxon>Gunneridae</taxon>
        <taxon>Pentapetalae</taxon>
        <taxon>rosids</taxon>
        <taxon>fabids</taxon>
        <taxon>Rosales</taxon>
        <taxon>Moraceae</taxon>
        <taxon>Ficeae</taxon>
        <taxon>Ficus</taxon>
    </lineage>
</organism>
<proteinExistence type="predicted"/>
<evidence type="ECO:0000256" key="1">
    <source>
        <dbReference type="SAM" id="SignalP"/>
    </source>
</evidence>
<dbReference type="AlphaFoldDB" id="A0AA87Z9S0"/>
<keyword evidence="3" id="KW-1185">Reference proteome</keyword>
<feature type="signal peptide" evidence="1">
    <location>
        <begin position="1"/>
        <end position="29"/>
    </location>
</feature>
<name>A0AA87Z9S0_FICCA</name>
<sequence length="77" mass="8700">MSTKLTYQILMCLMTGLLVLCTNYDGTEARDLGYGMFLGGTAPRCSGLHPQNCRGKPSNRHYARDCEREEHYKLSQP</sequence>
<dbReference type="Proteomes" id="UP001187192">
    <property type="component" value="Unassembled WGS sequence"/>
</dbReference>
<comment type="caution">
    <text evidence="2">The sequence shown here is derived from an EMBL/GenBank/DDBJ whole genome shotgun (WGS) entry which is preliminary data.</text>
</comment>
<keyword evidence="1" id="KW-0732">Signal</keyword>
<evidence type="ECO:0000313" key="2">
    <source>
        <dbReference type="EMBL" id="GMN32253.1"/>
    </source>
</evidence>
<evidence type="ECO:0000313" key="3">
    <source>
        <dbReference type="Proteomes" id="UP001187192"/>
    </source>
</evidence>
<feature type="chain" id="PRO_5041739119" description="Secreted protein" evidence="1">
    <location>
        <begin position="30"/>
        <end position="77"/>
    </location>
</feature>
<protein>
    <recommendedName>
        <fullName evidence="4">Secreted protein</fullName>
    </recommendedName>
</protein>